<gene>
    <name evidence="1" type="ORF">EDEG_04225</name>
</gene>
<dbReference type="InParanoid" id="J9D9H6"/>
<feature type="non-terminal residue" evidence="1">
    <location>
        <position position="269"/>
    </location>
</feature>
<name>J9D9H6_EDHAE</name>
<dbReference type="Proteomes" id="UP000003163">
    <property type="component" value="Unassembled WGS sequence"/>
</dbReference>
<reference evidence="2" key="2">
    <citation type="submission" date="2015-07" db="EMBL/GenBank/DDBJ databases">
        <title>Contrasting host-pathogen interactions and genome evolution in two generalist and specialist microsporidian pathogens of mosquitoes.</title>
        <authorList>
            <consortium name="The Broad Institute Genomics Platform"/>
            <consortium name="The Broad Institute Genome Sequencing Center for Infectious Disease"/>
            <person name="Cuomo C.A."/>
            <person name="Sanscrainte N.D."/>
            <person name="Goldberg J.M."/>
            <person name="Heiman D."/>
            <person name="Young S."/>
            <person name="Zeng Q."/>
            <person name="Becnel J.J."/>
            <person name="Birren B.W."/>
        </authorList>
    </citation>
    <scope>NUCLEOTIDE SEQUENCE [LARGE SCALE GENOMIC DNA]</scope>
    <source>
        <strain evidence="2">USNM 41457</strain>
    </source>
</reference>
<comment type="caution">
    <text evidence="1">The sequence shown here is derived from an EMBL/GenBank/DDBJ whole genome shotgun (WGS) entry which is preliminary data.</text>
</comment>
<evidence type="ECO:0000313" key="1">
    <source>
        <dbReference type="EMBL" id="EJW04426.1"/>
    </source>
</evidence>
<proteinExistence type="predicted"/>
<keyword evidence="2" id="KW-1185">Reference proteome</keyword>
<reference evidence="1 2" key="1">
    <citation type="submission" date="2011-08" db="EMBL/GenBank/DDBJ databases">
        <authorList>
            <person name="Liu Z.J."/>
            <person name="Shi F.L."/>
            <person name="Lu J.Q."/>
            <person name="Li M."/>
            <person name="Wang Z.L."/>
        </authorList>
    </citation>
    <scope>NUCLEOTIDE SEQUENCE [LARGE SCALE GENOMIC DNA]</scope>
    <source>
        <strain evidence="1 2">USNM 41457</strain>
    </source>
</reference>
<protein>
    <submittedName>
        <fullName evidence="1">Uncharacterized protein</fullName>
    </submittedName>
</protein>
<dbReference type="EMBL" id="AFBI03001026">
    <property type="protein sequence ID" value="EJW04426.1"/>
    <property type="molecule type" value="Genomic_DNA"/>
</dbReference>
<feature type="non-terminal residue" evidence="1">
    <location>
        <position position="1"/>
    </location>
</feature>
<evidence type="ECO:0000313" key="2">
    <source>
        <dbReference type="Proteomes" id="UP000003163"/>
    </source>
</evidence>
<organism evidence="1 2">
    <name type="scientific">Edhazardia aedis (strain USNM 41457)</name>
    <name type="common">Microsporidian parasite</name>
    <dbReference type="NCBI Taxonomy" id="1003232"/>
    <lineage>
        <taxon>Eukaryota</taxon>
        <taxon>Fungi</taxon>
        <taxon>Fungi incertae sedis</taxon>
        <taxon>Microsporidia</taxon>
        <taxon>Edhazardia</taxon>
    </lineage>
</organism>
<dbReference type="AlphaFoldDB" id="J9D9H6"/>
<dbReference type="HOGENOM" id="CLU_090542_0_0_1"/>
<accession>J9D9H6</accession>
<dbReference type="VEuPathDB" id="MicrosporidiaDB:EDEG_04225"/>
<sequence length="269" mass="31443">INKEKDINIDINDENYIDFDVEMMEIADCQEFVKNDKENDICPKNTNIESCSDLERHNQNEKNVLISYKVFKSDLVDKTTNKDDKNGNMISKNDLKSNAKFAAKEKIYNDDKMNSSTIKDKEKTFWSTKNENLISERYFFDPKQANTINKSRKYRQEQNIKTFKTLNLSEFNIHNAPIGKDQLFLNISANNPNNSMPIKNDNHMQSNQLNKVHNEKSNKNLDLYFNRVKKSEGNNNLEKIKLDKNNFLPNSKKIIQESTVNTESLQIKL</sequence>